<accession>A0A1H4A240</accession>
<dbReference type="OrthoDB" id="9804819at2"/>
<gene>
    <name evidence="7" type="ORF">SAMN02910418_01301</name>
</gene>
<dbReference type="InterPro" id="IPR017871">
    <property type="entry name" value="ABC_transporter-like_CS"/>
</dbReference>
<dbReference type="RefSeq" id="WP_092563872.1">
    <property type="nucleotide sequence ID" value="NZ_FNQV01000007.1"/>
</dbReference>
<dbReference type="Proteomes" id="UP000199288">
    <property type="component" value="Unassembled WGS sequence"/>
</dbReference>
<evidence type="ECO:0000259" key="6">
    <source>
        <dbReference type="PROSITE" id="PS50893"/>
    </source>
</evidence>
<dbReference type="CDD" id="cd03230">
    <property type="entry name" value="ABC_DR_subfamily_A"/>
    <property type="match status" value="1"/>
</dbReference>
<keyword evidence="2" id="KW-0813">Transport</keyword>
<dbReference type="InterPro" id="IPR050763">
    <property type="entry name" value="ABC_transporter_ATP-binding"/>
</dbReference>
<dbReference type="GO" id="GO:0005524">
    <property type="term" value="F:ATP binding"/>
    <property type="evidence" value="ECO:0007669"/>
    <property type="project" value="UniProtKB-KW"/>
</dbReference>
<keyword evidence="5" id="KW-0046">Antibiotic resistance</keyword>
<dbReference type="EMBL" id="FNQV01000007">
    <property type="protein sequence ID" value="SEA30055.1"/>
    <property type="molecule type" value="Genomic_DNA"/>
</dbReference>
<dbReference type="GO" id="GO:0005886">
    <property type="term" value="C:plasma membrane"/>
    <property type="evidence" value="ECO:0007669"/>
    <property type="project" value="UniProtKB-SubCell"/>
</dbReference>
<evidence type="ECO:0000256" key="2">
    <source>
        <dbReference type="ARBA" id="ARBA00022448"/>
    </source>
</evidence>
<keyword evidence="3" id="KW-0547">Nucleotide-binding</keyword>
<dbReference type="Pfam" id="PF00005">
    <property type="entry name" value="ABC_tran"/>
    <property type="match status" value="1"/>
</dbReference>
<dbReference type="SMART" id="SM00382">
    <property type="entry name" value="AAA"/>
    <property type="match status" value="1"/>
</dbReference>
<proteinExistence type="predicted"/>
<dbReference type="AlphaFoldDB" id="A0A1H4A240"/>
<dbReference type="GO" id="GO:0046677">
    <property type="term" value="P:response to antibiotic"/>
    <property type="evidence" value="ECO:0007669"/>
    <property type="project" value="UniProtKB-KW"/>
</dbReference>
<evidence type="ECO:0000256" key="5">
    <source>
        <dbReference type="ARBA" id="ARBA00023251"/>
    </source>
</evidence>
<dbReference type="Gene3D" id="3.40.50.300">
    <property type="entry name" value="P-loop containing nucleotide triphosphate hydrolases"/>
    <property type="match status" value="1"/>
</dbReference>
<protein>
    <submittedName>
        <fullName evidence="7">ABC-2 type transport system ATP-binding protein</fullName>
    </submittedName>
</protein>
<dbReference type="PROSITE" id="PS50893">
    <property type="entry name" value="ABC_TRANSPORTER_2"/>
    <property type="match status" value="1"/>
</dbReference>
<dbReference type="PROSITE" id="PS00211">
    <property type="entry name" value="ABC_TRANSPORTER_1"/>
    <property type="match status" value="1"/>
</dbReference>
<evidence type="ECO:0000256" key="1">
    <source>
        <dbReference type="ARBA" id="ARBA00004202"/>
    </source>
</evidence>
<dbReference type="SUPFAM" id="SSF52540">
    <property type="entry name" value="P-loop containing nucleoside triphosphate hydrolases"/>
    <property type="match status" value="1"/>
</dbReference>
<evidence type="ECO:0000313" key="8">
    <source>
        <dbReference type="Proteomes" id="UP000199288"/>
    </source>
</evidence>
<feature type="domain" description="ABC transporter" evidence="6">
    <location>
        <begin position="5"/>
        <end position="236"/>
    </location>
</feature>
<dbReference type="InterPro" id="IPR003593">
    <property type="entry name" value="AAA+_ATPase"/>
</dbReference>
<evidence type="ECO:0000256" key="4">
    <source>
        <dbReference type="ARBA" id="ARBA00022840"/>
    </source>
</evidence>
<sequence length="307" mass="32099">MNTAVLATDLTKIFSARSSRTTEEIRAVDGVSFDIARGTTTAILGPNGAGKTTTIEMMLGLQLPTSGSVRVLGGSPTDRAVRARVGAMLQDTDAPTSLTAAEILDLVGHYYPAPLPVAEVLDFADLTAHRTKTVGQLSGGQRQRLSFGIAIIGDPDVLYLDEPTAALDVMARRRFWEGLAAFTARGATVIFSSHNLAEVEANAERVIMLAGGRIVADGSPTELAAKSARMVLAFQSDAPAERFAELAGVIGVEQSADGLRLAATDADAAVAALVTSGLPFSQLTVTRASLEDAFIHVANNQKVEAHA</sequence>
<dbReference type="PANTHER" id="PTHR42711:SF17">
    <property type="entry name" value="ABC TRANSPORTER ATP-BINDING PROTEIN"/>
    <property type="match status" value="1"/>
</dbReference>
<evidence type="ECO:0000313" key="7">
    <source>
        <dbReference type="EMBL" id="SEA30055.1"/>
    </source>
</evidence>
<dbReference type="PANTHER" id="PTHR42711">
    <property type="entry name" value="ABC TRANSPORTER ATP-BINDING PROTEIN"/>
    <property type="match status" value="1"/>
</dbReference>
<reference evidence="8" key="1">
    <citation type="submission" date="2016-10" db="EMBL/GenBank/DDBJ databases">
        <authorList>
            <person name="Varghese N."/>
            <person name="Submissions S."/>
        </authorList>
    </citation>
    <scope>NUCLEOTIDE SEQUENCE [LARGE SCALE GENOMIC DNA]</scope>
    <source>
        <strain evidence="8">KPR-1</strain>
    </source>
</reference>
<keyword evidence="4 7" id="KW-0067">ATP-binding</keyword>
<dbReference type="InterPro" id="IPR003439">
    <property type="entry name" value="ABC_transporter-like_ATP-bd"/>
</dbReference>
<organism evidence="7 8">
    <name type="scientific">Bowdeniella nasicola</name>
    <dbReference type="NCBI Taxonomy" id="208480"/>
    <lineage>
        <taxon>Bacteria</taxon>
        <taxon>Bacillati</taxon>
        <taxon>Actinomycetota</taxon>
        <taxon>Actinomycetes</taxon>
        <taxon>Actinomycetales</taxon>
        <taxon>Actinomycetaceae</taxon>
        <taxon>Bowdeniella</taxon>
    </lineage>
</organism>
<dbReference type="GO" id="GO:0016887">
    <property type="term" value="F:ATP hydrolysis activity"/>
    <property type="evidence" value="ECO:0007669"/>
    <property type="project" value="InterPro"/>
</dbReference>
<name>A0A1H4A240_9ACTO</name>
<dbReference type="InterPro" id="IPR027417">
    <property type="entry name" value="P-loop_NTPase"/>
</dbReference>
<comment type="subcellular location">
    <subcellularLocation>
        <location evidence="1">Cell membrane</location>
        <topology evidence="1">Peripheral membrane protein</topology>
    </subcellularLocation>
</comment>
<evidence type="ECO:0000256" key="3">
    <source>
        <dbReference type="ARBA" id="ARBA00022741"/>
    </source>
</evidence>
<keyword evidence="8" id="KW-1185">Reference proteome</keyword>